<keyword evidence="1" id="KW-0808">Transferase</keyword>
<accession>A0A1H1XBG1</accession>
<dbReference type="RefSeq" id="WP_092107848.1">
    <property type="nucleotide sequence ID" value="NZ_LT629739.1"/>
</dbReference>
<dbReference type="GO" id="GO:0016773">
    <property type="term" value="F:phosphotransferase activity, alcohol group as acceptor"/>
    <property type="evidence" value="ECO:0007669"/>
    <property type="project" value="InterPro"/>
</dbReference>
<dbReference type="OrthoDB" id="3806873at2"/>
<dbReference type="Proteomes" id="UP000199700">
    <property type="component" value="Chromosome"/>
</dbReference>
<evidence type="ECO:0000313" key="1">
    <source>
        <dbReference type="EMBL" id="SDT06683.1"/>
    </source>
</evidence>
<dbReference type="GO" id="GO:0019748">
    <property type="term" value="P:secondary metabolic process"/>
    <property type="evidence" value="ECO:0007669"/>
    <property type="project" value="InterPro"/>
</dbReference>
<evidence type="ECO:0000313" key="2">
    <source>
        <dbReference type="Proteomes" id="UP000199700"/>
    </source>
</evidence>
<dbReference type="Pfam" id="PF04655">
    <property type="entry name" value="APH_6_hur"/>
    <property type="match status" value="1"/>
</dbReference>
<proteinExistence type="predicted"/>
<dbReference type="EMBL" id="LT629739">
    <property type="protein sequence ID" value="SDT06683.1"/>
    <property type="molecule type" value="Genomic_DNA"/>
</dbReference>
<dbReference type="InterPro" id="IPR006748">
    <property type="entry name" value="NH2Glyco/OHUrea_AB-resist_kin"/>
</dbReference>
<dbReference type="AlphaFoldDB" id="A0A1H1XBG1"/>
<reference evidence="1" key="1">
    <citation type="submission" date="2016-10" db="EMBL/GenBank/DDBJ databases">
        <authorList>
            <person name="Varghese N."/>
            <person name="Submissions S."/>
        </authorList>
    </citation>
    <scope>NUCLEOTIDE SEQUENCE [LARGE SCALE GENOMIC DNA]</scope>
    <source>
        <strain evidence="1">DSM 22082</strain>
    </source>
</reference>
<dbReference type="STRING" id="629680.SAMN04489751_3661"/>
<organism evidence="1 2">
    <name type="scientific">Brevibacterium sandarakinum</name>
    <dbReference type="NCBI Taxonomy" id="629680"/>
    <lineage>
        <taxon>Bacteria</taxon>
        <taxon>Bacillati</taxon>
        <taxon>Actinomycetota</taxon>
        <taxon>Actinomycetes</taxon>
        <taxon>Micrococcales</taxon>
        <taxon>Brevibacteriaceae</taxon>
        <taxon>Brevibacterium</taxon>
    </lineage>
</organism>
<gene>
    <name evidence="1" type="ORF">SAMN04489751_3661</name>
</gene>
<keyword evidence="1" id="KW-0418">Kinase</keyword>
<dbReference type="InterPro" id="IPR011009">
    <property type="entry name" value="Kinase-like_dom_sf"/>
</dbReference>
<dbReference type="GO" id="GO:0016301">
    <property type="term" value="F:kinase activity"/>
    <property type="evidence" value="ECO:0007669"/>
    <property type="project" value="UniProtKB-KW"/>
</dbReference>
<dbReference type="SUPFAM" id="SSF56112">
    <property type="entry name" value="Protein kinase-like (PK-like)"/>
    <property type="match status" value="1"/>
</dbReference>
<name>A0A1H1XBG1_BRESA</name>
<keyword evidence="2" id="KW-1185">Reference proteome</keyword>
<sequence>MTGKSPFPDLTSGFRAQVLRRSPDARAWLDDLPQAWVQLSRRWDLDAVDEARTGMTSVVIPVQERRSGRRAGVKLVSPAVSAEDEATALTAFAGQGAVALLDADIGSQALLVEWLDGPPLSQMTDRDRAMRIAGEIIAQLTTVAAPTRAPDLSEQATAWLGHLHHQHETARATGNALPNEVFDLAVGVVNHLASQQTPQLTHGDLSLFNILHSSRGWVTIDPLLVAGCGEWEAHTVVRSHLPEIIAAQRPAAAVELWTRQFTEAGELDHGWAMSLSFARFVGSYYWESQNGGDPENVRALRAVTTAMAGSITR</sequence>
<protein>
    <submittedName>
        <fullName evidence="1">Aminoglycoside/hydroxyurea antibiotic resistance kinase</fullName>
    </submittedName>
</protein>